<keyword evidence="1" id="KW-0472">Membrane</keyword>
<feature type="transmembrane region" description="Helical" evidence="1">
    <location>
        <begin position="39"/>
        <end position="61"/>
    </location>
</feature>
<proteinExistence type="predicted"/>
<keyword evidence="1" id="KW-1133">Transmembrane helix</keyword>
<sequence>MKLLRHPALALVKGLIAAVGCWLAPLPLVYPMVTTGEWSLGRVLFALLFAVLGPLTGRVIARTTLASWRNRHLAAPHPQQT</sequence>
<name>A0A1T1NLV4_9XANT</name>
<evidence type="ECO:0000313" key="2">
    <source>
        <dbReference type="EMBL" id="OOW64337.1"/>
    </source>
</evidence>
<dbReference type="AlphaFoldDB" id="A0A1T1NLV4"/>
<dbReference type="EMBL" id="LOJW01000080">
    <property type="protein sequence ID" value="OOW64337.1"/>
    <property type="molecule type" value="Genomic_DNA"/>
</dbReference>
<dbReference type="Proteomes" id="UP000190559">
    <property type="component" value="Unassembled WGS sequence"/>
</dbReference>
<organism evidence="2 3">
    <name type="scientific">Xanthomonas axonopodis pv. melhusii</name>
    <dbReference type="NCBI Taxonomy" id="487834"/>
    <lineage>
        <taxon>Bacteria</taxon>
        <taxon>Pseudomonadati</taxon>
        <taxon>Pseudomonadota</taxon>
        <taxon>Gammaproteobacteria</taxon>
        <taxon>Lysobacterales</taxon>
        <taxon>Lysobacteraceae</taxon>
        <taxon>Xanthomonas</taxon>
    </lineage>
</organism>
<protein>
    <submittedName>
        <fullName evidence="2">Uncharacterized protein</fullName>
    </submittedName>
</protein>
<gene>
    <name evidence="2" type="ORF">Xmlh_05070</name>
</gene>
<comment type="caution">
    <text evidence="2">The sequence shown here is derived from an EMBL/GenBank/DDBJ whole genome shotgun (WGS) entry which is preliminary data.</text>
</comment>
<accession>A0A1T1NLV4</accession>
<dbReference type="RefSeq" id="WP_033478820.1">
    <property type="nucleotide sequence ID" value="NZ_LOJW01000080.1"/>
</dbReference>
<evidence type="ECO:0000313" key="3">
    <source>
        <dbReference type="Proteomes" id="UP000190559"/>
    </source>
</evidence>
<evidence type="ECO:0000256" key="1">
    <source>
        <dbReference type="SAM" id="Phobius"/>
    </source>
</evidence>
<keyword evidence="1" id="KW-0812">Transmembrane</keyword>
<reference evidence="2 3" key="1">
    <citation type="submission" date="2015-12" db="EMBL/GenBank/DDBJ databases">
        <authorList>
            <person name="Shamseldin A."/>
            <person name="Moawad H."/>
            <person name="Abd El-Rahim W.M."/>
            <person name="Sadowsky M.J."/>
        </authorList>
    </citation>
    <scope>NUCLEOTIDE SEQUENCE [LARGE SCALE GENOMIC DNA]</scope>
    <source>
        <strain evidence="2 3">LMG9050</strain>
    </source>
</reference>